<keyword evidence="2" id="KW-1185">Reference proteome</keyword>
<dbReference type="RefSeq" id="WP_199502490.1">
    <property type="nucleotide sequence ID" value="NZ_JAEMUK010000079.1"/>
</dbReference>
<evidence type="ECO:0000313" key="1">
    <source>
        <dbReference type="EMBL" id="MBJ7544468.1"/>
    </source>
</evidence>
<dbReference type="PANTHER" id="PTHR39441">
    <property type="entry name" value="DUF2252 DOMAIN-CONTAINING PROTEIN"/>
    <property type="match status" value="1"/>
</dbReference>
<organism evidence="1 2">
    <name type="scientific">Rhodomicrobium udaipurense</name>
    <dbReference type="NCBI Taxonomy" id="1202716"/>
    <lineage>
        <taxon>Bacteria</taxon>
        <taxon>Pseudomonadati</taxon>
        <taxon>Pseudomonadota</taxon>
        <taxon>Alphaproteobacteria</taxon>
        <taxon>Hyphomicrobiales</taxon>
        <taxon>Hyphomicrobiaceae</taxon>
        <taxon>Rhodomicrobium</taxon>
    </lineage>
</organism>
<dbReference type="AlphaFoldDB" id="A0A8I1KM08"/>
<dbReference type="SUPFAM" id="SSF56112">
    <property type="entry name" value="Protein kinase-like (PK-like)"/>
    <property type="match status" value="1"/>
</dbReference>
<dbReference type="InterPro" id="IPR011009">
    <property type="entry name" value="Kinase-like_dom_sf"/>
</dbReference>
<proteinExistence type="predicted"/>
<gene>
    <name evidence="1" type="ORF">JDN41_13010</name>
</gene>
<comment type="caution">
    <text evidence="1">The sequence shown here is derived from an EMBL/GenBank/DDBJ whole genome shotgun (WGS) entry which is preliminary data.</text>
</comment>
<reference evidence="1 2" key="1">
    <citation type="submission" date="2020-12" db="EMBL/GenBank/DDBJ databases">
        <title>Revised draft genomes of Rhodomicrobium vannielii ATCC 17100 and Rhodomicrobium udaipurense JA643.</title>
        <authorList>
            <person name="Conners E.M."/>
            <person name="Davenport E.J."/>
            <person name="Bose A."/>
        </authorList>
    </citation>
    <scope>NUCLEOTIDE SEQUENCE [LARGE SCALE GENOMIC DNA]</scope>
    <source>
        <strain evidence="1 2">JA643</strain>
    </source>
</reference>
<name>A0A8I1KM08_9HYPH</name>
<dbReference type="PANTHER" id="PTHR39441:SF1">
    <property type="entry name" value="DUF2252 DOMAIN-CONTAINING PROTEIN"/>
    <property type="match status" value="1"/>
</dbReference>
<dbReference type="Pfam" id="PF10009">
    <property type="entry name" value="DUF2252"/>
    <property type="match status" value="1"/>
</dbReference>
<accession>A0A8I1KM08</accession>
<evidence type="ECO:0000313" key="2">
    <source>
        <dbReference type="Proteomes" id="UP000623250"/>
    </source>
</evidence>
<protein>
    <submittedName>
        <fullName evidence="1">DUF2252 family protein</fullName>
    </submittedName>
</protein>
<sequence>MAFLRRNADYETWLRTQCDVVDADLNKKHKRMAESPFAMLRATYFRYAAKVEKLLPDLADAPHVLAVGDIHVENFGTWRDAEGRLIWGVNDFDEAAVMPYPFDLVRLCASAGLSPDLGDHEHAADAILAGYERGLAEPAPMVLDADASWLRPFVSPTEKTRADFAKDTETLPDFDPPGDVRAGFAESFPEGAVIEGYAPLAKGGGSLGRPRYIAVATWRGGRIVREAKALVPSAWDYAHKKEGWPPRFRELADGPFRAPDPFLDIRGRYLFRRIAPDSRKLDFGGEIPKRLQGLFLEAMGHDIGAIHAASVQAEDIAAHLKARPEGWLRDGAMSLSARVLKDFKAWQAAYKPEPATPKAGKTKK</sequence>
<dbReference type="EMBL" id="JAEMUK010000079">
    <property type="protein sequence ID" value="MBJ7544468.1"/>
    <property type="molecule type" value="Genomic_DNA"/>
</dbReference>
<dbReference type="InterPro" id="IPR018721">
    <property type="entry name" value="DUF2252"/>
</dbReference>
<dbReference type="Proteomes" id="UP000623250">
    <property type="component" value="Unassembled WGS sequence"/>
</dbReference>